<dbReference type="RefSeq" id="XP_067763790.1">
    <property type="nucleotide sequence ID" value="XM_067908969.1"/>
</dbReference>
<feature type="domain" description="Peptidase C1A papain C-terminal" evidence="2">
    <location>
        <begin position="64"/>
        <end position="285"/>
    </location>
</feature>
<organism evidence="3 4">
    <name type="scientific">Spironucleus salmonicida</name>
    <dbReference type="NCBI Taxonomy" id="348837"/>
    <lineage>
        <taxon>Eukaryota</taxon>
        <taxon>Metamonada</taxon>
        <taxon>Diplomonadida</taxon>
        <taxon>Hexamitidae</taxon>
        <taxon>Hexamitinae</taxon>
        <taxon>Spironucleus</taxon>
    </lineage>
</organism>
<reference evidence="3 4" key="1">
    <citation type="journal article" date="2014" name="PLoS Genet.">
        <title>The Genome of Spironucleus salmonicida Highlights a Fish Pathogen Adapted to Fluctuating Environments.</title>
        <authorList>
            <person name="Xu F."/>
            <person name="Jerlstrom-Hultqvist J."/>
            <person name="Einarsson E."/>
            <person name="Astvaldsson A."/>
            <person name="Svard S.G."/>
            <person name="Andersson J.O."/>
        </authorList>
    </citation>
    <scope>NUCLEOTIDE SEQUENCE [LARGE SCALE GENOMIC DNA]</scope>
    <source>
        <strain evidence="3 4">ATCC 50377</strain>
    </source>
</reference>
<evidence type="ECO:0000313" key="4">
    <source>
        <dbReference type="Proteomes" id="UP000018208"/>
    </source>
</evidence>
<keyword evidence="4" id="KW-1185">Reference proteome</keyword>
<dbReference type="PROSITE" id="PS00640">
    <property type="entry name" value="THIOL_PROTEASE_ASN"/>
    <property type="match status" value="1"/>
</dbReference>
<sequence length="286" mass="31991">MFVVLAELYHKQEFLESLKRVPNMKWKAGIPKRFEGMSAVQVKSLLSKNMQQLPAPTVKLTGEVPEFWNWNHEMPECAGAKTVRDQADCGSCWAFSAVNQLADNRCIQKLDKKRIQLSEQYVVSCDPINTGCDGGYIKVVQHYLINTGTVTDKCTPYTSGLSGRDGKCPQKCKDDSELEFIKATKTENVCADEESIKVAITKGLVQTGFSVFSDFMYYESGIYEHTSGSLEGGHAVMFVGYGEENGTPYWTVKNSWGNSFGENGFFRIIRGQNECEIEDACFLLTP</sequence>
<protein>
    <submittedName>
        <fullName evidence="3">Cathepsin B</fullName>
    </submittedName>
</protein>
<dbReference type="InterPro" id="IPR000169">
    <property type="entry name" value="Pept_cys_AS"/>
</dbReference>
<name>A0A9P8RXM0_9EUKA</name>
<dbReference type="InterPro" id="IPR000668">
    <property type="entry name" value="Peptidase_C1A_C"/>
</dbReference>
<comment type="similarity">
    <text evidence="1">Belongs to the peptidase C1 family.</text>
</comment>
<dbReference type="PANTHER" id="PTHR12411">
    <property type="entry name" value="CYSTEINE PROTEASE FAMILY C1-RELATED"/>
    <property type="match status" value="1"/>
</dbReference>
<dbReference type="GO" id="GO:0006508">
    <property type="term" value="P:proteolysis"/>
    <property type="evidence" value="ECO:0007669"/>
    <property type="project" value="InterPro"/>
</dbReference>
<dbReference type="KEGG" id="ssao:94299157"/>
<evidence type="ECO:0000313" key="3">
    <source>
        <dbReference type="EMBL" id="KAH0573017.1"/>
    </source>
</evidence>
<dbReference type="InterPro" id="IPR038765">
    <property type="entry name" value="Papain-like_cys_pep_sf"/>
</dbReference>
<dbReference type="AlphaFoldDB" id="A0A9P8RXM0"/>
<dbReference type="SMART" id="SM00645">
    <property type="entry name" value="Pept_C1"/>
    <property type="match status" value="1"/>
</dbReference>
<dbReference type="GeneID" id="94299157"/>
<gene>
    <name evidence="3" type="ORF">SS50377_25134</name>
</gene>
<comment type="caution">
    <text evidence="3">The sequence shown here is derived from an EMBL/GenBank/DDBJ whole genome shotgun (WGS) entry which is preliminary data.</text>
</comment>
<accession>A0A9P8RXM0</accession>
<evidence type="ECO:0000259" key="2">
    <source>
        <dbReference type="SMART" id="SM00645"/>
    </source>
</evidence>
<dbReference type="OrthoDB" id="640249at2759"/>
<dbReference type="SUPFAM" id="SSF54001">
    <property type="entry name" value="Cysteine proteinases"/>
    <property type="match status" value="1"/>
</dbReference>
<dbReference type="Pfam" id="PF00112">
    <property type="entry name" value="Peptidase_C1"/>
    <property type="match status" value="1"/>
</dbReference>
<dbReference type="InterPro" id="IPR013128">
    <property type="entry name" value="Peptidase_C1A"/>
</dbReference>
<dbReference type="PRINTS" id="PR00705">
    <property type="entry name" value="PAPAIN"/>
</dbReference>
<dbReference type="Proteomes" id="UP000018208">
    <property type="component" value="Unassembled WGS sequence"/>
</dbReference>
<dbReference type="Gene3D" id="3.90.70.10">
    <property type="entry name" value="Cysteine proteinases"/>
    <property type="match status" value="1"/>
</dbReference>
<dbReference type="EMBL" id="AUWU02000005">
    <property type="protein sequence ID" value="KAH0573017.1"/>
    <property type="molecule type" value="Genomic_DNA"/>
</dbReference>
<dbReference type="InterPro" id="IPR025661">
    <property type="entry name" value="Pept_asp_AS"/>
</dbReference>
<dbReference type="CDD" id="cd02620">
    <property type="entry name" value="Peptidase_C1A_CathepsinB"/>
    <property type="match status" value="1"/>
</dbReference>
<dbReference type="GO" id="GO:0008234">
    <property type="term" value="F:cysteine-type peptidase activity"/>
    <property type="evidence" value="ECO:0007669"/>
    <property type="project" value="InterPro"/>
</dbReference>
<proteinExistence type="inferred from homology"/>
<evidence type="ECO:0000256" key="1">
    <source>
        <dbReference type="ARBA" id="ARBA00008455"/>
    </source>
</evidence>
<dbReference type="PROSITE" id="PS00139">
    <property type="entry name" value="THIOL_PROTEASE_CYS"/>
    <property type="match status" value="1"/>
</dbReference>